<reference evidence="2 3" key="1">
    <citation type="submission" date="2024-10" db="EMBL/GenBank/DDBJ databases">
        <title>Updated reference genomes for cyclostephanoid diatoms.</title>
        <authorList>
            <person name="Roberts W.R."/>
            <person name="Alverson A.J."/>
        </authorList>
    </citation>
    <scope>NUCLEOTIDE SEQUENCE [LARGE SCALE GENOMIC DNA]</scope>
    <source>
        <strain evidence="2 3">AJA232-27</strain>
    </source>
</reference>
<name>A0ABD3M999_9STRA</name>
<dbReference type="Proteomes" id="UP001530293">
    <property type="component" value="Unassembled WGS sequence"/>
</dbReference>
<protein>
    <submittedName>
        <fullName evidence="2">Uncharacterized protein</fullName>
    </submittedName>
</protein>
<proteinExistence type="predicted"/>
<evidence type="ECO:0000313" key="2">
    <source>
        <dbReference type="EMBL" id="KAL3759473.1"/>
    </source>
</evidence>
<accession>A0ABD3M999</accession>
<dbReference type="Gene3D" id="3.30.559.10">
    <property type="entry name" value="Chloramphenicol acetyltransferase-like domain"/>
    <property type="match status" value="1"/>
</dbReference>
<comment type="caution">
    <text evidence="2">The sequence shown here is derived from an EMBL/GenBank/DDBJ whole genome shotgun (WGS) entry which is preliminary data.</text>
</comment>
<keyword evidence="3" id="KW-1185">Reference proteome</keyword>
<feature type="compositionally biased region" description="Basic and acidic residues" evidence="1">
    <location>
        <begin position="80"/>
        <end position="90"/>
    </location>
</feature>
<dbReference type="InterPro" id="IPR023213">
    <property type="entry name" value="CAT-like_dom_sf"/>
</dbReference>
<gene>
    <name evidence="2" type="ORF">ACHAWU_000772</name>
</gene>
<sequence length="610" mass="67589">MATIVVLLSLGSTPTKHQTMIKVHRRGGGGRWEGVVLDVYVRAWWEVVGGIGRRHVPARKADTLFVLSLRSGGWRAVIDENPNHDVDGEHSMNNTSHQTRSEPHKSTRRSTMKLEMRYIKPIILSLTSVTDPWNSRPSLRFCNSVGCSKSTTSSTLQAISNSPFLPDTNHLVLTSSAFPTTHTKADKDASVELPLHLIHKGRAVSMIKRCVAVEGLSISTGWMPHATAAFKLAIEAVVRANPILTGKLIEVKKSPWPWSQQSELWVAPNAFPPESHSFVTLVDPPSDLLSPRELMQDEESGKKESTEALFKHVYANVAPSLLSEVSFTTDQIAKGSPLFEAKIMDFGDGVAAYSIKMSHAIGDGTTFFQLVSQISSFMNGRTPAKIDWDNPLKTTHEIYPETFSERDYTRSYGLPFGWGLFKNLRTLGKRKLEYLLLSKDKIARKKKVLNSEDSDGEAISANDVIMSALCEMCGSSDIFAFDKSVRGNKEGLPKSAAGNLFCEVPFDREDGKDPSFFRKIVNGGSYFHADDIPLLPFLNGRVGRITSLASVTHQANFPGVELVCQLPSASFIKDLPLDVAVIFRFDKDYWGIMHNFRKVNPSPQLDEIIA</sequence>
<dbReference type="AlphaFoldDB" id="A0ABD3M999"/>
<feature type="region of interest" description="Disordered" evidence="1">
    <location>
        <begin position="80"/>
        <end position="110"/>
    </location>
</feature>
<evidence type="ECO:0000256" key="1">
    <source>
        <dbReference type="SAM" id="MobiDB-lite"/>
    </source>
</evidence>
<organism evidence="2 3">
    <name type="scientific">Discostella pseudostelligera</name>
    <dbReference type="NCBI Taxonomy" id="259834"/>
    <lineage>
        <taxon>Eukaryota</taxon>
        <taxon>Sar</taxon>
        <taxon>Stramenopiles</taxon>
        <taxon>Ochrophyta</taxon>
        <taxon>Bacillariophyta</taxon>
        <taxon>Coscinodiscophyceae</taxon>
        <taxon>Thalassiosirophycidae</taxon>
        <taxon>Stephanodiscales</taxon>
        <taxon>Stephanodiscaceae</taxon>
        <taxon>Discostella</taxon>
    </lineage>
</organism>
<evidence type="ECO:0000313" key="3">
    <source>
        <dbReference type="Proteomes" id="UP001530293"/>
    </source>
</evidence>
<dbReference type="EMBL" id="JALLBG020000200">
    <property type="protein sequence ID" value="KAL3759473.1"/>
    <property type="molecule type" value="Genomic_DNA"/>
</dbReference>